<gene>
    <name evidence="3" type="ORF">FM119_12820</name>
</gene>
<evidence type="ECO:0000313" key="3">
    <source>
        <dbReference type="EMBL" id="SJN41748.1"/>
    </source>
</evidence>
<dbReference type="RefSeq" id="WP_087138564.1">
    <property type="nucleotide sequence ID" value="NZ_FUKR01000075.1"/>
</dbReference>
<dbReference type="OrthoDB" id="9808822at2"/>
<keyword evidence="4" id="KW-1185">Reference proteome</keyword>
<dbReference type="InterPro" id="IPR011629">
    <property type="entry name" value="CobW-like_C"/>
</dbReference>
<feature type="region of interest" description="Disordered" evidence="1">
    <location>
        <begin position="83"/>
        <end position="110"/>
    </location>
</feature>
<dbReference type="AlphaFoldDB" id="A0A1R4KBY5"/>
<dbReference type="PANTHER" id="PTHR43603:SF1">
    <property type="entry name" value="ZINC-REGULATED GTPASE METALLOPROTEIN ACTIVATOR 1"/>
    <property type="match status" value="1"/>
</dbReference>
<dbReference type="SMART" id="SM00833">
    <property type="entry name" value="CobW_C"/>
    <property type="match status" value="1"/>
</dbReference>
<proteinExistence type="predicted"/>
<dbReference type="PANTHER" id="PTHR43603">
    <property type="entry name" value="COBW DOMAIN-CONTAINING PROTEIN DDB_G0274527"/>
    <property type="match status" value="1"/>
</dbReference>
<dbReference type="Pfam" id="PF07683">
    <property type="entry name" value="CobW_C"/>
    <property type="match status" value="1"/>
</dbReference>
<name>A0A1R4KBY5_9MICO</name>
<feature type="domain" description="CobW C-terminal" evidence="2">
    <location>
        <begin position="132"/>
        <end position="230"/>
    </location>
</feature>
<sequence length="273" mass="29783">MTDRCLYVRADDLHSRLNDDRYLPLDDGSTHGPGVVAAAQRFVEAIETAPAIALTGWEELSTADLSITLALLSHLNPRALVKPYRADDPRTAAPTPASPADEHPDDEPHSSAPGWICCLNGEHEPWFHDRHVQTLLYRNMRPFHPERLLEVFDGPISSGRLGTVVRSAGFCQLATRTPRIGLWSHVGRMVTLDPTPFLSTDPKHPSGQEIVLTGIGIDGPGIVAALDGAVLTDEEFTAGPRRWQGYADPLTPWREPDAGENGDGEHGDGDSRE</sequence>
<evidence type="ECO:0000313" key="4">
    <source>
        <dbReference type="Proteomes" id="UP000196778"/>
    </source>
</evidence>
<organism evidence="3 4">
    <name type="scientific">Mycetocola reblochoni REB411</name>
    <dbReference type="NCBI Taxonomy" id="1255698"/>
    <lineage>
        <taxon>Bacteria</taxon>
        <taxon>Bacillati</taxon>
        <taxon>Actinomycetota</taxon>
        <taxon>Actinomycetes</taxon>
        <taxon>Micrococcales</taxon>
        <taxon>Microbacteriaceae</taxon>
        <taxon>Mycetocola</taxon>
    </lineage>
</organism>
<evidence type="ECO:0000259" key="2">
    <source>
        <dbReference type="SMART" id="SM00833"/>
    </source>
</evidence>
<dbReference type="EMBL" id="FUKR01000075">
    <property type="protein sequence ID" value="SJN41748.1"/>
    <property type="molecule type" value="Genomic_DNA"/>
</dbReference>
<protein>
    <submittedName>
        <fullName evidence="3">Putative metal chaperone, involved in Zn homeostasis, GTPase of COG0523 family</fullName>
    </submittedName>
</protein>
<accession>A0A1R4KBY5</accession>
<feature type="compositionally biased region" description="Basic and acidic residues" evidence="1">
    <location>
        <begin position="100"/>
        <end position="109"/>
    </location>
</feature>
<reference evidence="4" key="1">
    <citation type="submission" date="2017-02" db="EMBL/GenBank/DDBJ databases">
        <authorList>
            <person name="Dridi B."/>
        </authorList>
    </citation>
    <scope>NUCLEOTIDE SEQUENCE [LARGE SCALE GENOMIC DNA]</scope>
    <source>
        <strain evidence="4">EB411</strain>
    </source>
</reference>
<dbReference type="SUPFAM" id="SSF90002">
    <property type="entry name" value="Hypothetical protein YjiA, C-terminal domain"/>
    <property type="match status" value="1"/>
</dbReference>
<evidence type="ECO:0000256" key="1">
    <source>
        <dbReference type="SAM" id="MobiDB-lite"/>
    </source>
</evidence>
<feature type="region of interest" description="Disordered" evidence="1">
    <location>
        <begin position="241"/>
        <end position="273"/>
    </location>
</feature>
<dbReference type="InterPro" id="IPR051927">
    <property type="entry name" value="Zn_Chap_cDPG_Synth"/>
</dbReference>
<feature type="compositionally biased region" description="Basic and acidic residues" evidence="1">
    <location>
        <begin position="263"/>
        <end position="273"/>
    </location>
</feature>
<dbReference type="Proteomes" id="UP000196778">
    <property type="component" value="Unassembled WGS sequence"/>
</dbReference>